<reference evidence="2 3" key="1">
    <citation type="submission" date="2019-03" db="EMBL/GenBank/DDBJ databases">
        <title>First draft genome of Liparis tanakae, snailfish: a comprehensive survey of snailfish specific genes.</title>
        <authorList>
            <person name="Kim W."/>
            <person name="Song I."/>
            <person name="Jeong J.-H."/>
            <person name="Kim D."/>
            <person name="Kim S."/>
            <person name="Ryu S."/>
            <person name="Song J.Y."/>
            <person name="Lee S.K."/>
        </authorList>
    </citation>
    <scope>NUCLEOTIDE SEQUENCE [LARGE SCALE GENOMIC DNA]</scope>
    <source>
        <tissue evidence="2">Muscle</tissue>
    </source>
</reference>
<feature type="compositionally biased region" description="Basic and acidic residues" evidence="1">
    <location>
        <begin position="249"/>
        <end position="259"/>
    </location>
</feature>
<organism evidence="2 3">
    <name type="scientific">Liparis tanakae</name>
    <name type="common">Tanaka's snailfish</name>
    <dbReference type="NCBI Taxonomy" id="230148"/>
    <lineage>
        <taxon>Eukaryota</taxon>
        <taxon>Metazoa</taxon>
        <taxon>Chordata</taxon>
        <taxon>Craniata</taxon>
        <taxon>Vertebrata</taxon>
        <taxon>Euteleostomi</taxon>
        <taxon>Actinopterygii</taxon>
        <taxon>Neopterygii</taxon>
        <taxon>Teleostei</taxon>
        <taxon>Neoteleostei</taxon>
        <taxon>Acanthomorphata</taxon>
        <taxon>Eupercaria</taxon>
        <taxon>Perciformes</taxon>
        <taxon>Cottioidei</taxon>
        <taxon>Cottales</taxon>
        <taxon>Liparidae</taxon>
        <taxon>Liparis</taxon>
    </lineage>
</organism>
<evidence type="ECO:0000313" key="2">
    <source>
        <dbReference type="EMBL" id="TNN69358.1"/>
    </source>
</evidence>
<feature type="region of interest" description="Disordered" evidence="1">
    <location>
        <begin position="148"/>
        <end position="259"/>
    </location>
</feature>
<dbReference type="Proteomes" id="UP000314294">
    <property type="component" value="Unassembled WGS sequence"/>
</dbReference>
<evidence type="ECO:0000256" key="1">
    <source>
        <dbReference type="SAM" id="MobiDB-lite"/>
    </source>
</evidence>
<feature type="compositionally biased region" description="Acidic residues" evidence="1">
    <location>
        <begin position="148"/>
        <end position="209"/>
    </location>
</feature>
<feature type="compositionally biased region" description="Basic and acidic residues" evidence="1">
    <location>
        <begin position="231"/>
        <end position="241"/>
    </location>
</feature>
<comment type="caution">
    <text evidence="2">The sequence shown here is derived from an EMBL/GenBank/DDBJ whole genome shotgun (WGS) entry which is preliminary data.</text>
</comment>
<feature type="compositionally biased region" description="Acidic residues" evidence="1">
    <location>
        <begin position="217"/>
        <end position="230"/>
    </location>
</feature>
<protein>
    <submittedName>
        <fullName evidence="2">Replicase polyprotein 1a</fullName>
    </submittedName>
</protein>
<gene>
    <name evidence="2" type="primary">1a_1</name>
    <name evidence="2" type="ORF">EYF80_020359</name>
</gene>
<evidence type="ECO:0000313" key="3">
    <source>
        <dbReference type="Proteomes" id="UP000314294"/>
    </source>
</evidence>
<keyword evidence="3" id="KW-1185">Reference proteome</keyword>
<sequence length="259" mass="27939">MYQELSCCMLQDRGVLGGQSNSIRTDDCFELLPSVPTFDFMAVSFSWLSTVFEIHVSEMSRIRLASSWFIVGSSADAAHHLSVSFGVKIEFTDTPATLLSFGPSFFGRPGRLFGVVSWKDIESPGDLWLSAPRLVGVPSLDLLEPILGDDEADLGGDEADLPGEEADLGDEDADLGDEDADLGDEDGDLGDEDADLGDEDGDLGDEDADLGDKDADLGDEDSDLGDEADPADAHNEVRELDQVTVPNRNDCDVHYTDNR</sequence>
<dbReference type="EMBL" id="SRLO01000176">
    <property type="protein sequence ID" value="TNN69358.1"/>
    <property type="molecule type" value="Genomic_DNA"/>
</dbReference>
<proteinExistence type="predicted"/>
<name>A0A4Z2HUK0_9TELE</name>
<dbReference type="AlphaFoldDB" id="A0A4Z2HUK0"/>
<accession>A0A4Z2HUK0</accession>